<evidence type="ECO:0000256" key="1">
    <source>
        <dbReference type="ARBA" id="ARBA00022490"/>
    </source>
</evidence>
<evidence type="ECO:0000313" key="7">
    <source>
        <dbReference type="EMBL" id="MBO1264813.1"/>
    </source>
</evidence>
<dbReference type="InterPro" id="IPR036754">
    <property type="entry name" value="YbaK/aa-tRNA-synt-asso_dom_sf"/>
</dbReference>
<dbReference type="Gene3D" id="3.40.50.800">
    <property type="entry name" value="Anticodon-binding domain"/>
    <property type="match status" value="1"/>
</dbReference>
<dbReference type="GO" id="GO:0004827">
    <property type="term" value="F:proline-tRNA ligase activity"/>
    <property type="evidence" value="ECO:0007669"/>
    <property type="project" value="TreeGrafter"/>
</dbReference>
<feature type="domain" description="YbaK/aminoacyl-tRNA synthetase-associated" evidence="6">
    <location>
        <begin position="198"/>
        <end position="311"/>
    </location>
</feature>
<evidence type="ECO:0000259" key="5">
    <source>
        <dbReference type="Pfam" id="PF03129"/>
    </source>
</evidence>
<accession>A0A939HAA6</accession>
<feature type="compositionally biased region" description="Basic and acidic residues" evidence="4">
    <location>
        <begin position="176"/>
        <end position="191"/>
    </location>
</feature>
<feature type="domain" description="Anticodon-binding" evidence="5">
    <location>
        <begin position="396"/>
        <end position="464"/>
    </location>
</feature>
<sequence length="486" mass="55053">MRIEELLLRTMKSDQNPNEGRIDYYMQRAGFMKKINGRTVYTTVGLLLKNRIEKVIMELLEKRSFSQIGFTGVDSLQELEEAVHSFNDSYVGSYKDIPLKLYMKEQITFRNEYYESSWRGNTQNIMAFSVLGEEDGVNELMVLILHKLGIEAVEDHMGYYYPSATGQDEYSGADPSDNKGRTEAKGERATEELSMVETPGVRTIHDLCAFLEVNPSDILKTMLLTDGRKNYAVILEGHKEIDMARVTRILGLKEDALKVLPSSQVVEVTGAEVGFAGPKNLKVDQILVDEEIRKEKAYIAGANKTDYHLKGVRYGRDFSGDFHSVSRRLNSSKGWLLGEMRRQPEKIRVQAREGGFFYHPLNIGYLNVDRILLAVAEMSMDEIGLDLSDEISCFDAVVALVDPRKEDAIRIGEALYKMLLSAGLRILFDDRKDRMGSKFSEYDLLGIGKRVIIGKDGAFDVKDRYGKVIKADQNKLVEIIMSKVIE</sequence>
<dbReference type="GO" id="GO:0005829">
    <property type="term" value="C:cytosol"/>
    <property type="evidence" value="ECO:0007669"/>
    <property type="project" value="TreeGrafter"/>
</dbReference>
<feature type="region of interest" description="Disordered" evidence="4">
    <location>
        <begin position="167"/>
        <end position="191"/>
    </location>
</feature>
<dbReference type="InterPro" id="IPR004154">
    <property type="entry name" value="Anticodon-bd"/>
</dbReference>
<dbReference type="Pfam" id="PF04073">
    <property type="entry name" value="tRNA_edit"/>
    <property type="match status" value="1"/>
</dbReference>
<dbReference type="EMBL" id="JAFNJU010000004">
    <property type="protein sequence ID" value="MBO1264813.1"/>
    <property type="molecule type" value="Genomic_DNA"/>
</dbReference>
<dbReference type="SUPFAM" id="SSF52954">
    <property type="entry name" value="Class II aaRS ABD-related"/>
    <property type="match status" value="1"/>
</dbReference>
<evidence type="ECO:0000259" key="6">
    <source>
        <dbReference type="Pfam" id="PF04073"/>
    </source>
</evidence>
<keyword evidence="8" id="KW-1185">Reference proteome</keyword>
<dbReference type="GO" id="GO:0006433">
    <property type="term" value="P:prolyl-tRNA aminoacylation"/>
    <property type="evidence" value="ECO:0007669"/>
    <property type="project" value="TreeGrafter"/>
</dbReference>
<dbReference type="PANTHER" id="PTHR42753">
    <property type="entry name" value="MITOCHONDRIAL RIBOSOME PROTEIN L39/PROLYL-TRNA LIGASE FAMILY MEMBER"/>
    <property type="match status" value="1"/>
</dbReference>
<keyword evidence="3" id="KW-0030">Aminoacyl-tRNA synthetase</keyword>
<dbReference type="GO" id="GO:0002161">
    <property type="term" value="F:aminoacyl-tRNA deacylase activity"/>
    <property type="evidence" value="ECO:0007669"/>
    <property type="project" value="InterPro"/>
</dbReference>
<keyword evidence="3" id="KW-0436">Ligase</keyword>
<evidence type="ECO:0000313" key="8">
    <source>
        <dbReference type="Proteomes" id="UP000664218"/>
    </source>
</evidence>
<evidence type="ECO:0000256" key="4">
    <source>
        <dbReference type="SAM" id="MobiDB-lite"/>
    </source>
</evidence>
<gene>
    <name evidence="7" type="ORF">J3A84_07195</name>
</gene>
<keyword evidence="1" id="KW-0963">Cytoplasm</keyword>
<dbReference type="InterPro" id="IPR050062">
    <property type="entry name" value="Pro-tRNA_synthetase"/>
</dbReference>
<reference evidence="7" key="1">
    <citation type="submission" date="2021-03" db="EMBL/GenBank/DDBJ databases">
        <title>Proteiniclasticum marinus sp. nov., isolated from tidal flat sediment.</title>
        <authorList>
            <person name="Namirimu T."/>
            <person name="Yang J.-A."/>
            <person name="Yang S.-H."/>
            <person name="Kim Y.-J."/>
            <person name="Kwon K.K."/>
        </authorList>
    </citation>
    <scope>NUCLEOTIDE SEQUENCE</scope>
    <source>
        <strain evidence="7">SCR006</strain>
    </source>
</reference>
<dbReference type="InterPro" id="IPR007214">
    <property type="entry name" value="YbaK/aa-tRNA-synth-assoc-dom"/>
</dbReference>
<dbReference type="InterPro" id="IPR036621">
    <property type="entry name" value="Anticodon-bd_dom_sf"/>
</dbReference>
<dbReference type="Pfam" id="PF03129">
    <property type="entry name" value="HGTP_anticodon"/>
    <property type="match status" value="1"/>
</dbReference>
<keyword evidence="2" id="KW-0067">ATP-binding</keyword>
<dbReference type="Gene3D" id="3.90.960.10">
    <property type="entry name" value="YbaK/aminoacyl-tRNA synthetase-associated domain"/>
    <property type="match status" value="1"/>
</dbReference>
<keyword evidence="2" id="KW-0547">Nucleotide-binding</keyword>
<protein>
    <recommendedName>
        <fullName evidence="9">Proline--tRNA ligase</fullName>
    </recommendedName>
</protein>
<dbReference type="PANTHER" id="PTHR42753:SF2">
    <property type="entry name" value="PROLINE--TRNA LIGASE"/>
    <property type="match status" value="1"/>
</dbReference>
<dbReference type="Proteomes" id="UP000664218">
    <property type="component" value="Unassembled WGS sequence"/>
</dbReference>
<organism evidence="7 8">
    <name type="scientific">Proteiniclasticum aestuarii</name>
    <dbReference type="NCBI Taxonomy" id="2817862"/>
    <lineage>
        <taxon>Bacteria</taxon>
        <taxon>Bacillati</taxon>
        <taxon>Bacillota</taxon>
        <taxon>Clostridia</taxon>
        <taxon>Eubacteriales</taxon>
        <taxon>Clostridiaceae</taxon>
        <taxon>Proteiniclasticum</taxon>
    </lineage>
</organism>
<evidence type="ECO:0000256" key="3">
    <source>
        <dbReference type="ARBA" id="ARBA00023146"/>
    </source>
</evidence>
<proteinExistence type="predicted"/>
<dbReference type="RefSeq" id="WP_207599329.1">
    <property type="nucleotide sequence ID" value="NZ_JAFNJU010000004.1"/>
</dbReference>
<dbReference type="GO" id="GO:0005524">
    <property type="term" value="F:ATP binding"/>
    <property type="evidence" value="ECO:0007669"/>
    <property type="project" value="UniProtKB-KW"/>
</dbReference>
<comment type="caution">
    <text evidence="7">The sequence shown here is derived from an EMBL/GenBank/DDBJ whole genome shotgun (WGS) entry which is preliminary data.</text>
</comment>
<dbReference type="AlphaFoldDB" id="A0A939HAA6"/>
<evidence type="ECO:0000256" key="2">
    <source>
        <dbReference type="ARBA" id="ARBA00022840"/>
    </source>
</evidence>
<name>A0A939HAA6_9CLOT</name>
<evidence type="ECO:0008006" key="9">
    <source>
        <dbReference type="Google" id="ProtNLM"/>
    </source>
</evidence>
<dbReference type="SUPFAM" id="SSF55826">
    <property type="entry name" value="YbaK/ProRS associated domain"/>
    <property type="match status" value="1"/>
</dbReference>